<dbReference type="SMART" id="SM00369">
    <property type="entry name" value="LRR_TYP"/>
    <property type="match status" value="11"/>
</dbReference>
<dbReference type="InterPro" id="IPR029787">
    <property type="entry name" value="Nucleotide_cyclase"/>
</dbReference>
<dbReference type="PANTHER" id="PTHR48051">
    <property type="match status" value="1"/>
</dbReference>
<evidence type="ECO:0000256" key="3">
    <source>
        <dbReference type="ARBA" id="ARBA00012201"/>
    </source>
</evidence>
<dbReference type="InterPro" id="IPR055071">
    <property type="entry name" value="RA_PHLPP-like"/>
</dbReference>
<evidence type="ECO:0000256" key="9">
    <source>
        <dbReference type="ARBA" id="ARBA00022998"/>
    </source>
</evidence>
<evidence type="ECO:0000256" key="1">
    <source>
        <dbReference type="ARBA" id="ARBA00001593"/>
    </source>
</evidence>
<evidence type="ECO:0000256" key="2">
    <source>
        <dbReference type="ARBA" id="ARBA00005381"/>
    </source>
</evidence>
<dbReference type="PROSITE" id="PS50125">
    <property type="entry name" value="GUANYLATE_CYCLASE_2"/>
    <property type="match status" value="1"/>
</dbReference>
<dbReference type="Pfam" id="PF13855">
    <property type="entry name" value="LRR_8"/>
    <property type="match status" value="3"/>
</dbReference>
<comment type="catalytic activity">
    <reaction evidence="1">
        <text>ATP = 3',5'-cyclic AMP + diphosphate</text>
        <dbReference type="Rhea" id="RHEA:15389"/>
        <dbReference type="ChEBI" id="CHEBI:30616"/>
        <dbReference type="ChEBI" id="CHEBI:33019"/>
        <dbReference type="ChEBI" id="CHEBI:58165"/>
        <dbReference type="EC" id="4.6.1.1"/>
    </reaction>
</comment>
<evidence type="ECO:0000259" key="14">
    <source>
        <dbReference type="PROSITE" id="PS50125"/>
    </source>
</evidence>
<dbReference type="Proteomes" id="UP000193685">
    <property type="component" value="Unassembled WGS sequence"/>
</dbReference>
<evidence type="ECO:0000256" key="5">
    <source>
        <dbReference type="ARBA" id="ARBA00022614"/>
    </source>
</evidence>
<gene>
    <name evidence="17" type="ORF">BCR37DRAFT_411864</name>
</gene>
<dbReference type="STRING" id="56484.A0A1Y2FSZ0"/>
<dbReference type="InterPro" id="IPR001932">
    <property type="entry name" value="PPM-type_phosphatase-like_dom"/>
</dbReference>
<feature type="compositionally biased region" description="Basic and acidic residues" evidence="13">
    <location>
        <begin position="392"/>
        <end position="404"/>
    </location>
</feature>
<dbReference type="RefSeq" id="XP_040727976.1">
    <property type="nucleotide sequence ID" value="XM_040872209.1"/>
</dbReference>
<dbReference type="PROSITE" id="PS50200">
    <property type="entry name" value="RA"/>
    <property type="match status" value="1"/>
</dbReference>
<keyword evidence="10" id="KW-0456">Lyase</keyword>
<dbReference type="SUPFAM" id="SSF81606">
    <property type="entry name" value="PP2C-like"/>
    <property type="match status" value="1"/>
</dbReference>
<dbReference type="CDD" id="cd17214">
    <property type="entry name" value="RA_CYR1_like"/>
    <property type="match status" value="1"/>
</dbReference>
<organism evidence="17 18">
    <name type="scientific">Protomyces lactucae-debilis</name>
    <dbReference type="NCBI Taxonomy" id="2754530"/>
    <lineage>
        <taxon>Eukaryota</taxon>
        <taxon>Fungi</taxon>
        <taxon>Dikarya</taxon>
        <taxon>Ascomycota</taxon>
        <taxon>Taphrinomycotina</taxon>
        <taxon>Taphrinomycetes</taxon>
        <taxon>Taphrinales</taxon>
        <taxon>Protomycetaceae</taxon>
        <taxon>Protomyces</taxon>
    </lineage>
</organism>
<dbReference type="EC" id="4.6.1.1" evidence="3"/>
<evidence type="ECO:0000256" key="12">
    <source>
        <dbReference type="ARBA" id="ARBA00032637"/>
    </source>
</evidence>
<dbReference type="GeneID" id="63788808"/>
<reference evidence="17 18" key="1">
    <citation type="submission" date="2016-07" db="EMBL/GenBank/DDBJ databases">
        <title>Pervasive Adenine N6-methylation of Active Genes in Fungi.</title>
        <authorList>
            <consortium name="DOE Joint Genome Institute"/>
            <person name="Mondo S.J."/>
            <person name="Dannebaum R.O."/>
            <person name="Kuo R.C."/>
            <person name="Labutti K."/>
            <person name="Haridas S."/>
            <person name="Kuo A."/>
            <person name="Salamov A."/>
            <person name="Ahrendt S.R."/>
            <person name="Lipzen A."/>
            <person name="Sullivan W."/>
            <person name="Andreopoulos W.B."/>
            <person name="Clum A."/>
            <person name="Lindquist E."/>
            <person name="Daum C."/>
            <person name="Ramamoorthy G.K."/>
            <person name="Gryganskyi A."/>
            <person name="Culley D."/>
            <person name="Magnuson J.K."/>
            <person name="James T.Y."/>
            <person name="O'Malley M.A."/>
            <person name="Stajich J.E."/>
            <person name="Spatafora J.W."/>
            <person name="Visel A."/>
            <person name="Grigoriev I.V."/>
        </authorList>
    </citation>
    <scope>NUCLEOTIDE SEQUENCE [LARGE SCALE GENOMIC DNA]</scope>
    <source>
        <strain evidence="17 18">12-1054</strain>
    </source>
</reference>
<keyword evidence="6" id="KW-0479">Metal-binding</keyword>
<feature type="domain" description="Ras-associating" evidence="15">
    <location>
        <begin position="438"/>
        <end position="528"/>
    </location>
</feature>
<feature type="compositionally biased region" description="Polar residues" evidence="13">
    <location>
        <begin position="262"/>
        <end position="277"/>
    </location>
</feature>
<dbReference type="FunFam" id="3.80.10.10:FF:000220">
    <property type="entry name" value="Adenylate cyclase AcyA"/>
    <property type="match status" value="1"/>
</dbReference>
<keyword evidence="9" id="KW-0115">cAMP biosynthesis</keyword>
<dbReference type="OMA" id="QQVGYEE"/>
<feature type="compositionally biased region" description="Low complexity" evidence="13">
    <location>
        <begin position="69"/>
        <end position="84"/>
    </location>
</feature>
<feature type="region of interest" description="Disordered" evidence="13">
    <location>
        <begin position="349"/>
        <end position="438"/>
    </location>
</feature>
<dbReference type="GO" id="GO:0006171">
    <property type="term" value="P:cAMP biosynthetic process"/>
    <property type="evidence" value="ECO:0007669"/>
    <property type="project" value="UniProtKB-KW"/>
</dbReference>
<accession>A0A1Y2FSZ0</accession>
<evidence type="ECO:0000256" key="11">
    <source>
        <dbReference type="ARBA" id="ARBA00032597"/>
    </source>
</evidence>
<dbReference type="OrthoDB" id="2021138at2759"/>
<feature type="region of interest" description="Disordered" evidence="13">
    <location>
        <begin position="46"/>
        <end position="161"/>
    </location>
</feature>
<name>A0A1Y2FSZ0_PROLT</name>
<protein>
    <recommendedName>
        <fullName evidence="4">Adenylate cyclase</fullName>
        <ecNumber evidence="3">4.6.1.1</ecNumber>
    </recommendedName>
    <alternativeName>
        <fullName evidence="11">ATP pyrophosphate-lyase</fullName>
    </alternativeName>
    <alternativeName>
        <fullName evidence="12">Adenylyl cyclase</fullName>
    </alternativeName>
</protein>
<dbReference type="SMART" id="SM00044">
    <property type="entry name" value="CYCc"/>
    <property type="match status" value="1"/>
</dbReference>
<feature type="compositionally biased region" description="Polar residues" evidence="13">
    <location>
        <begin position="121"/>
        <end position="130"/>
    </location>
</feature>
<dbReference type="Pfam" id="PF00211">
    <property type="entry name" value="Guanylate_cyc"/>
    <property type="match status" value="1"/>
</dbReference>
<dbReference type="PROSITE" id="PS51746">
    <property type="entry name" value="PPM_2"/>
    <property type="match status" value="1"/>
</dbReference>
<dbReference type="Pfam" id="PF23010">
    <property type="entry name" value="RA_3"/>
    <property type="match status" value="1"/>
</dbReference>
<evidence type="ECO:0000256" key="4">
    <source>
        <dbReference type="ARBA" id="ARBA00021420"/>
    </source>
</evidence>
<dbReference type="Gene3D" id="3.80.10.10">
    <property type="entry name" value="Ribonuclease Inhibitor"/>
    <property type="match status" value="3"/>
</dbReference>
<dbReference type="GO" id="GO:0046872">
    <property type="term" value="F:metal ion binding"/>
    <property type="evidence" value="ECO:0007669"/>
    <property type="project" value="UniProtKB-KW"/>
</dbReference>
<dbReference type="PANTHER" id="PTHR48051:SF1">
    <property type="entry name" value="RAS SUPPRESSOR PROTEIN 1"/>
    <property type="match status" value="1"/>
</dbReference>
<evidence type="ECO:0000256" key="8">
    <source>
        <dbReference type="ARBA" id="ARBA00022842"/>
    </source>
</evidence>
<dbReference type="InterPro" id="IPR000159">
    <property type="entry name" value="RA_dom"/>
</dbReference>
<dbReference type="InterPro" id="IPR001054">
    <property type="entry name" value="A/G_cyclase"/>
</dbReference>
<feature type="domain" description="PPM-type phosphatase" evidence="16">
    <location>
        <begin position="1156"/>
        <end position="1456"/>
    </location>
</feature>
<keyword evidence="18" id="KW-1185">Reference proteome</keyword>
<dbReference type="Pfam" id="PF00481">
    <property type="entry name" value="PP2C"/>
    <property type="match status" value="1"/>
</dbReference>
<dbReference type="CDD" id="cd00143">
    <property type="entry name" value="PP2Cc"/>
    <property type="match status" value="1"/>
</dbReference>
<dbReference type="InterPro" id="IPR032675">
    <property type="entry name" value="LRR_dom_sf"/>
</dbReference>
<dbReference type="SMART" id="SM00364">
    <property type="entry name" value="LRR_BAC"/>
    <property type="match status" value="8"/>
</dbReference>
<evidence type="ECO:0000259" key="16">
    <source>
        <dbReference type="PROSITE" id="PS51746"/>
    </source>
</evidence>
<evidence type="ECO:0000313" key="17">
    <source>
        <dbReference type="EMBL" id="ORY87120.1"/>
    </source>
</evidence>
<comment type="caution">
    <text evidence="17">The sequence shown here is derived from an EMBL/GenBank/DDBJ whole genome shotgun (WGS) entry which is preliminary data.</text>
</comment>
<keyword evidence="5" id="KW-0433">Leucine-rich repeat</keyword>
<sequence>MQSTQPLEGDALRIEKLQKVLSQVQANPSATYFNSSFASARGGLQNKSLFNGESRPSTADSSGRASAHGLSGSRSPPSPSTIGSDAKRNLSLAISPHSEDPNPFIAGPSKQAAPIPPPLRSPQSVAVQGQQERRDSVFRLFRPSSRDDVQQQQPPSPLPVAAPEVVSPFLYQGKQIGYNSALDSPSLELPNPFSLRAPFLQPLNPIPGSPPMSDRVGMSNIAPSSAPVSIKERRKESKGFFNNLLNKRKKQSSAKEERQTRQESVSQASIAEPQFSSPFAGESATPRSKRSSLRLPPMRRQTIDRLSSSGRNSGVSPNTSSRTSRANAITPGDPNELVLDTDLSQLSGIVDVEKAPPSKRPSKDFTISKEVAPFSEPPEDEEANWAPPESWAVRRPEDIARDDGLLDEYDPLDDSHPTAASNEEVGKQPSQSDKRGVPHHQMRLYRGDWTFATVSCPLNTTTEALMSIIGRKFFLTSVANHQILLQRNGLSRILQAWEKPFLLQKQLLEQAGYTPNDRVEEIGREDNSYLCRFIFKTISAPSFSVDADTDAGNTEHFDLSGRNVQTIPIVLYKYASRIRSLDLSRNLSLDIPIDFIQSCPNLQSIVWTHNESPKLQGNVMAASSLVLLDVSFNKMTELDSRIHQLTNLLSFIARSNRLMSLPSTLGRLINIRRVNLSFNHFTEFPIELCDLYHLEDLDISFNRLERLPKEIGHLSRLQRLLVNNNYLSGSLPGSFAQLVSLREVDLRFNQLTTLEILASCPLLESISAGHNAITVVDSKFPAARLFHLNKCPVTKFSMSTNAMTLTSLDLSNAKLPMIPDAMFDNFTNLIKLVLDNNHFTYFPPQLGNLTRLQHLSCTGNQLTELPSEIGKLCDLRVLDLHSNNLKSLPGEVWLLGGLISLNASSNLLKAFPDPPANVKPASEVPTNGSTLLTVVEEAEDSPRKNSQASLTTRGLNAMAQSLKYLFLGDNRLDDDCFSAITLLQGLRVLNLSFNDIYEVPTSGLRRLHHLVELYLSGNELTSLPSDDLEVMQTLRVLHVNANKLQSLPAEIGKIRRLMVLDVGSNNLKYNTANWPYDWNWNWNLDLKYLNLSGNKRLEIKPSNNTTIRDRNLSDFGALNKLRVLGLMDLTLTIDSVPEESEDRRVRLSGSDISNMSYGQADTLGRNEHLSIIDMVIPRFQGQESEIIFGMFDGSPIAHGGSKIAKHLQDFFTEHLALELKKLRKDEQVPDALRRAFLSFNKELGTAVTPLPVKTGSLSQETPLMHPLPSPSFQRPSMVSLSSAMQVTSYISSALSSQDRTAGASVCLVYMIGKKAYVANVGDTLAVLSRSDGEASLLSVKHNAGDASEVERIREAGGYVSRDGLVNDQSDVTRSMGYFHLTPFVQAAPHVAEVELTEQDEFIIIASKYLWDVMTLQTAVDIARSEREDLMLAAQKLRDFAISYGVQEKLSIMIIGVGDLFHRKAKMAKQLRNASAARAATGGFLVADEDLILGHTTKSRRRAAADQPADSTLARLTREVAPPVGELAMIFTDIKNSTLLWESHPVAMRSAIKIHNSIMRRQLRSIGGYEVKTEGDAFMVCFSTVTSALLWCFTVQTQLLTADWPQEILDSRDGAEIFDEESGHLLFRGLSVRMGIHWGAPVCEVDPITRRMDYFGPIVNRAARISSIADGGQITVSSDVVRDLELLEQAHRQRMDHGTAGLEEEEEVFGDELTMLTVKKDMQMLKRIGFEVVPLGERKLKGLENAEFVSLAYPSSLKGRLHHVEKLEVKQDPSQRVLNHENIIDVYTVVFRLESLCSIIRGNKPRHENRVNVLRGKIVKAYSAEDDDVRLAAVLENLLTRVENALAALTLHYSKSVSASLEEVAMLPFDEVMLALQEYKVRTYDLPTGLGPATVKEEDEEDAQ</sequence>
<dbReference type="CDD" id="cd07302">
    <property type="entry name" value="CHD"/>
    <property type="match status" value="1"/>
</dbReference>
<dbReference type="InterPro" id="IPR003591">
    <property type="entry name" value="Leu-rich_rpt_typical-subtyp"/>
</dbReference>
<dbReference type="InterPro" id="IPR050216">
    <property type="entry name" value="LRR_domain-containing"/>
</dbReference>
<dbReference type="Gene3D" id="3.30.70.1230">
    <property type="entry name" value="Nucleotide cyclase"/>
    <property type="match status" value="1"/>
</dbReference>
<dbReference type="InterPro" id="IPR036457">
    <property type="entry name" value="PPM-type-like_dom_sf"/>
</dbReference>
<feature type="domain" description="Guanylate cyclase" evidence="14">
    <location>
        <begin position="1527"/>
        <end position="1665"/>
    </location>
</feature>
<dbReference type="GO" id="GO:0004016">
    <property type="term" value="F:adenylate cyclase activity"/>
    <property type="evidence" value="ECO:0007669"/>
    <property type="project" value="UniProtKB-EC"/>
</dbReference>
<dbReference type="SUPFAM" id="SSF55073">
    <property type="entry name" value="Nucleotide cyclase"/>
    <property type="match status" value="1"/>
</dbReference>
<feature type="region of interest" description="Disordered" evidence="13">
    <location>
        <begin position="180"/>
        <end position="336"/>
    </location>
</feature>
<comment type="similarity">
    <text evidence="2">Belongs to the adenylyl cyclase class-3 family.</text>
</comment>
<dbReference type="InterPro" id="IPR001611">
    <property type="entry name" value="Leu-rich_rpt"/>
</dbReference>
<dbReference type="EMBL" id="MCFI01000002">
    <property type="protein sequence ID" value="ORY87120.1"/>
    <property type="molecule type" value="Genomic_DNA"/>
</dbReference>
<dbReference type="SMART" id="SM00332">
    <property type="entry name" value="PP2Cc"/>
    <property type="match status" value="1"/>
</dbReference>
<dbReference type="Gene3D" id="3.60.40.10">
    <property type="entry name" value="PPM-type phosphatase domain"/>
    <property type="match status" value="1"/>
</dbReference>
<feature type="compositionally biased region" description="Basic and acidic residues" evidence="13">
    <location>
        <begin position="351"/>
        <end position="367"/>
    </location>
</feature>
<dbReference type="SUPFAM" id="SSF52058">
    <property type="entry name" value="L domain-like"/>
    <property type="match status" value="2"/>
</dbReference>
<evidence type="ECO:0000256" key="6">
    <source>
        <dbReference type="ARBA" id="ARBA00022723"/>
    </source>
</evidence>
<feature type="compositionally biased region" description="Polar residues" evidence="13">
    <location>
        <begin position="46"/>
        <end position="64"/>
    </location>
</feature>
<evidence type="ECO:0000259" key="15">
    <source>
        <dbReference type="PROSITE" id="PS50200"/>
    </source>
</evidence>
<dbReference type="GO" id="GO:0005737">
    <property type="term" value="C:cytoplasm"/>
    <property type="evidence" value="ECO:0007669"/>
    <property type="project" value="TreeGrafter"/>
</dbReference>
<evidence type="ECO:0000313" key="18">
    <source>
        <dbReference type="Proteomes" id="UP000193685"/>
    </source>
</evidence>
<keyword evidence="7" id="KW-0677">Repeat</keyword>
<evidence type="ECO:0000256" key="10">
    <source>
        <dbReference type="ARBA" id="ARBA00023239"/>
    </source>
</evidence>
<feature type="compositionally biased region" description="Polar residues" evidence="13">
    <location>
        <begin position="304"/>
        <end position="327"/>
    </location>
</feature>
<evidence type="ECO:0000256" key="13">
    <source>
        <dbReference type="SAM" id="MobiDB-lite"/>
    </source>
</evidence>
<dbReference type="PROSITE" id="PS51450">
    <property type="entry name" value="LRR"/>
    <property type="match status" value="4"/>
</dbReference>
<dbReference type="GO" id="GO:0035556">
    <property type="term" value="P:intracellular signal transduction"/>
    <property type="evidence" value="ECO:0007669"/>
    <property type="project" value="InterPro"/>
</dbReference>
<evidence type="ECO:0000256" key="7">
    <source>
        <dbReference type="ARBA" id="ARBA00022737"/>
    </source>
</evidence>
<keyword evidence="8" id="KW-0460">Magnesium</keyword>
<proteinExistence type="inferred from homology"/>